<evidence type="ECO:0000259" key="2">
    <source>
        <dbReference type="Pfam" id="PF07883"/>
    </source>
</evidence>
<dbReference type="PANTHER" id="PTHR36156:SF2">
    <property type="entry name" value="CUPIN TYPE-2 DOMAIN-CONTAINING PROTEIN"/>
    <property type="match status" value="1"/>
</dbReference>
<evidence type="ECO:0000256" key="1">
    <source>
        <dbReference type="SAM" id="MobiDB-lite"/>
    </source>
</evidence>
<dbReference type="AlphaFoldDB" id="A0AAN9YLE9"/>
<dbReference type="SUPFAM" id="SSF51182">
    <property type="entry name" value="RmlC-like cupins"/>
    <property type="match status" value="1"/>
</dbReference>
<protein>
    <recommendedName>
        <fullName evidence="2">Cupin type-2 domain-containing protein</fullName>
    </recommendedName>
</protein>
<feature type="region of interest" description="Disordered" evidence="1">
    <location>
        <begin position="1"/>
        <end position="22"/>
    </location>
</feature>
<dbReference type="Gene3D" id="2.60.120.10">
    <property type="entry name" value="Jelly Rolls"/>
    <property type="match status" value="1"/>
</dbReference>
<dbReference type="InterPro" id="IPR014710">
    <property type="entry name" value="RmlC-like_jellyroll"/>
</dbReference>
<proteinExistence type="predicted"/>
<comment type="caution">
    <text evidence="3">The sequence shown here is derived from an EMBL/GenBank/DDBJ whole genome shotgun (WGS) entry which is preliminary data.</text>
</comment>
<dbReference type="Pfam" id="PF07883">
    <property type="entry name" value="Cupin_2"/>
    <property type="match status" value="1"/>
</dbReference>
<dbReference type="CDD" id="cd02231">
    <property type="entry name" value="cupin_BLL6423-like"/>
    <property type="match status" value="1"/>
</dbReference>
<name>A0AAN9YLE9_9PEZI</name>
<dbReference type="PANTHER" id="PTHR36156">
    <property type="entry name" value="SLR2101 PROTEIN"/>
    <property type="match status" value="1"/>
</dbReference>
<accession>A0AAN9YLE9</accession>
<keyword evidence="4" id="KW-1185">Reference proteome</keyword>
<organism evidence="3 4">
    <name type="scientific">Diatrype stigma</name>
    <dbReference type="NCBI Taxonomy" id="117547"/>
    <lineage>
        <taxon>Eukaryota</taxon>
        <taxon>Fungi</taxon>
        <taxon>Dikarya</taxon>
        <taxon>Ascomycota</taxon>
        <taxon>Pezizomycotina</taxon>
        <taxon>Sordariomycetes</taxon>
        <taxon>Xylariomycetidae</taxon>
        <taxon>Xylariales</taxon>
        <taxon>Diatrypaceae</taxon>
        <taxon>Diatrype</taxon>
    </lineage>
</organism>
<dbReference type="InterPro" id="IPR047142">
    <property type="entry name" value="OryJ/VirC-like"/>
</dbReference>
<dbReference type="InterPro" id="IPR011051">
    <property type="entry name" value="RmlC_Cupin_sf"/>
</dbReference>
<sequence length="174" mass="18727">MSSSSATPLPNPRVITTGHQEDGTSVFQADRVIQPFQPFGPDSSGFSIFDTRATVPVSNQPRLPGDESSEPRLPRCPPAGTIFCVSDFAPGGRAPMHRTLSLDYAVVLSGEIVLELDGGAEKTVRAGEFIVQGGVNHGWANRTDRPCRVAFVMVGAEKVRLESGEELEETVFKK</sequence>
<dbReference type="EMBL" id="JAKJXP020000094">
    <property type="protein sequence ID" value="KAK7747092.1"/>
    <property type="molecule type" value="Genomic_DNA"/>
</dbReference>
<reference evidence="3 4" key="1">
    <citation type="submission" date="2024-02" db="EMBL/GenBank/DDBJ databases">
        <title>De novo assembly and annotation of 12 fungi associated with fruit tree decline syndrome in Ontario, Canada.</title>
        <authorList>
            <person name="Sulman M."/>
            <person name="Ellouze W."/>
            <person name="Ilyukhin E."/>
        </authorList>
    </citation>
    <scope>NUCLEOTIDE SEQUENCE [LARGE SCALE GENOMIC DNA]</scope>
    <source>
        <strain evidence="3 4">M11/M66-122</strain>
    </source>
</reference>
<feature type="domain" description="Cupin type-2" evidence="2">
    <location>
        <begin position="87"/>
        <end position="152"/>
    </location>
</feature>
<evidence type="ECO:0000313" key="3">
    <source>
        <dbReference type="EMBL" id="KAK7747092.1"/>
    </source>
</evidence>
<gene>
    <name evidence="3" type="ORF">SLS62_009248</name>
</gene>
<evidence type="ECO:0000313" key="4">
    <source>
        <dbReference type="Proteomes" id="UP001320420"/>
    </source>
</evidence>
<dbReference type="InterPro" id="IPR013096">
    <property type="entry name" value="Cupin_2"/>
</dbReference>
<dbReference type="Proteomes" id="UP001320420">
    <property type="component" value="Unassembled WGS sequence"/>
</dbReference>